<keyword evidence="3" id="KW-1185">Reference proteome</keyword>
<gene>
    <name evidence="2" type="ORF">ACN38_g6107</name>
</gene>
<sequence length="116" mass="13200">MKSSVFQSWTKKAQWIGSVGLKGLIWRRGVGIVKSGGKENPGILAWSGDMRLGLERERGCVCVCVCVCVCLCMWTMGFEFLVYFALFYACLSRMNIRYHHKTIKWVTVGRLNSKEP</sequence>
<dbReference type="Proteomes" id="UP000037696">
    <property type="component" value="Unassembled WGS sequence"/>
</dbReference>
<organism evidence="2 3">
    <name type="scientific">Penicillium nordicum</name>
    <dbReference type="NCBI Taxonomy" id="229535"/>
    <lineage>
        <taxon>Eukaryota</taxon>
        <taxon>Fungi</taxon>
        <taxon>Dikarya</taxon>
        <taxon>Ascomycota</taxon>
        <taxon>Pezizomycotina</taxon>
        <taxon>Eurotiomycetes</taxon>
        <taxon>Eurotiomycetidae</taxon>
        <taxon>Eurotiales</taxon>
        <taxon>Aspergillaceae</taxon>
        <taxon>Penicillium</taxon>
    </lineage>
</organism>
<keyword evidence="1" id="KW-1133">Transmembrane helix</keyword>
<dbReference type="AlphaFoldDB" id="A0A0M9WFK4"/>
<feature type="transmembrane region" description="Helical" evidence="1">
    <location>
        <begin position="60"/>
        <end position="89"/>
    </location>
</feature>
<evidence type="ECO:0000313" key="3">
    <source>
        <dbReference type="Proteomes" id="UP000037696"/>
    </source>
</evidence>
<evidence type="ECO:0000313" key="2">
    <source>
        <dbReference type="EMBL" id="KOS42962.1"/>
    </source>
</evidence>
<comment type="caution">
    <text evidence="2">The sequence shown here is derived from an EMBL/GenBank/DDBJ whole genome shotgun (WGS) entry which is preliminary data.</text>
</comment>
<name>A0A0M9WFK4_9EURO</name>
<evidence type="ECO:0000256" key="1">
    <source>
        <dbReference type="SAM" id="Phobius"/>
    </source>
</evidence>
<accession>A0A0M9WFK4</accession>
<keyword evidence="1" id="KW-0472">Membrane</keyword>
<dbReference type="EMBL" id="LHQQ01000092">
    <property type="protein sequence ID" value="KOS42962.1"/>
    <property type="molecule type" value="Genomic_DNA"/>
</dbReference>
<protein>
    <submittedName>
        <fullName evidence="2">Uncharacterized protein</fullName>
    </submittedName>
</protein>
<keyword evidence="1" id="KW-0812">Transmembrane</keyword>
<proteinExistence type="predicted"/>
<reference evidence="2 3" key="1">
    <citation type="submission" date="2015-08" db="EMBL/GenBank/DDBJ databases">
        <title>Genome sequencing of Penicillium nordicum.</title>
        <authorList>
            <person name="Nguyen H.D."/>
            <person name="Seifert K.A."/>
        </authorList>
    </citation>
    <scope>NUCLEOTIDE SEQUENCE [LARGE SCALE GENOMIC DNA]</scope>
    <source>
        <strain evidence="2 3">DAOMC 185683</strain>
    </source>
</reference>